<evidence type="ECO:0000256" key="8">
    <source>
        <dbReference type="ARBA" id="ARBA00023224"/>
    </source>
</evidence>
<accession>A0A8J1TZC3</accession>
<evidence type="ECO:0000256" key="7">
    <source>
        <dbReference type="ARBA" id="ARBA00023170"/>
    </source>
</evidence>
<comment type="caution">
    <text evidence="9">The sequence shown here is derived from an EMBL/GenBank/DDBJ whole genome shotgun (WGS) entry which is preliminary data.</text>
</comment>
<keyword evidence="10" id="KW-1185">Reference proteome</keyword>
<evidence type="ECO:0000256" key="1">
    <source>
        <dbReference type="ARBA" id="ARBA00004651"/>
    </source>
</evidence>
<dbReference type="PROSITE" id="PS50262">
    <property type="entry name" value="G_PROTEIN_RECEP_F1_2"/>
    <property type="match status" value="1"/>
</dbReference>
<dbReference type="PANTHER" id="PTHR24249:SF372">
    <property type="entry name" value="G-PROTEIN COUPLED RECEPTORS FAMILY 1 PROFILE DOMAIN-CONTAINING PROTEIN"/>
    <property type="match status" value="1"/>
</dbReference>
<dbReference type="InterPro" id="IPR000276">
    <property type="entry name" value="GPCR_Rhodpsn"/>
</dbReference>
<dbReference type="GO" id="GO:0005886">
    <property type="term" value="C:plasma membrane"/>
    <property type="evidence" value="ECO:0007669"/>
    <property type="project" value="UniProtKB-SubCell"/>
</dbReference>
<dbReference type="PRINTS" id="PR00237">
    <property type="entry name" value="GPCRRHODOPSN"/>
</dbReference>
<dbReference type="Proteomes" id="UP000749559">
    <property type="component" value="Unassembled WGS sequence"/>
</dbReference>
<dbReference type="AlphaFoldDB" id="A0A8J1TZC3"/>
<sequence length="682" mass="74285">MHAVIRNTMNTNISSAVFPTSAALVGSIGSLTISLLGTFMNTLLIIAIVKYKTVHTIPNVLIIQMCVTDILFCTIIMPIFGITDIAKTWLFGELFCRLFGFMNFFIGGMTLMNLIIIALSRYCLVAYPYHYQKLFNKRCTVLMSMTCSIFIGVLLVFPLTETWGKFGYIPQKNSCSLISLGSVGNGSFNIFVMLLAFVIPLAGILTCYILIFVVVWRQSNKLVNRTQTSLRDFSIVPSHAVSPVRSLKSPVSSGLPSGVASPSTSAFKYLAQESRPSVAIDVPLCPLTSGFSSMPITVVPKACSSVPVVDVTPTTSLSPMIDDTQTTSLSPVTDVTTTIGLSSVTHVIPTSTSSPVTDVKITSSLSPVTNVIPITPLSPVTCVIPTISLVLSPVTDVTTTIPSSPVTDVKPSLSLSPLTDVIPTTSLSNVTDMIPTTHLSPVTDVVLTTSFSPAINVPIVQVSSPRITPNGPLTKHTVAMATVSATNSTHLPSKNCLTVPKPLRRNNASQRDKIKAENSHLEQRCKAQHHSESTSLKSKTLAELKENKIKAELMLTKTMLIIALVFIACYLPRSLMAWIDNEVRYPLVHRIGTIMTFLYSLMNSIVYLILNKSMLSKFARLFRNCCRCYIRVQCTTVPRPASVHPMYPEQYDHMCRHAGTVPQARLVPRPDPLNGKVVTPSI</sequence>
<evidence type="ECO:0000256" key="3">
    <source>
        <dbReference type="ARBA" id="ARBA00022692"/>
    </source>
</evidence>
<dbReference type="SUPFAM" id="SSF81321">
    <property type="entry name" value="Family A G protein-coupled receptor-like"/>
    <property type="match status" value="1"/>
</dbReference>
<protein>
    <submittedName>
        <fullName evidence="9">Uncharacterized protein</fullName>
    </submittedName>
</protein>
<dbReference type="OrthoDB" id="6117944at2759"/>
<organism evidence="9 10">
    <name type="scientific">Owenia fusiformis</name>
    <name type="common">Polychaete worm</name>
    <dbReference type="NCBI Taxonomy" id="6347"/>
    <lineage>
        <taxon>Eukaryota</taxon>
        <taxon>Metazoa</taxon>
        <taxon>Spiralia</taxon>
        <taxon>Lophotrochozoa</taxon>
        <taxon>Annelida</taxon>
        <taxon>Polychaeta</taxon>
        <taxon>Sedentaria</taxon>
        <taxon>Canalipalpata</taxon>
        <taxon>Sabellida</taxon>
        <taxon>Oweniida</taxon>
        <taxon>Oweniidae</taxon>
        <taxon>Owenia</taxon>
    </lineage>
</organism>
<keyword evidence="7" id="KW-0675">Receptor</keyword>
<proteinExistence type="predicted"/>
<keyword evidence="2" id="KW-1003">Cell membrane</keyword>
<dbReference type="EMBL" id="CAIIXF020000006">
    <property type="protein sequence ID" value="CAH1786948.1"/>
    <property type="molecule type" value="Genomic_DNA"/>
</dbReference>
<gene>
    <name evidence="9" type="ORF">OFUS_LOCUS12744</name>
</gene>
<reference evidence="9" key="1">
    <citation type="submission" date="2022-03" db="EMBL/GenBank/DDBJ databases">
        <authorList>
            <person name="Martin C."/>
        </authorList>
    </citation>
    <scope>NUCLEOTIDE SEQUENCE</scope>
</reference>
<comment type="subcellular location">
    <subcellularLocation>
        <location evidence="1">Cell membrane</location>
        <topology evidence="1">Multi-pass membrane protein</topology>
    </subcellularLocation>
</comment>
<keyword evidence="8" id="KW-0807">Transducer</keyword>
<keyword evidence="4" id="KW-1133">Transmembrane helix</keyword>
<dbReference type="PANTHER" id="PTHR24249">
    <property type="entry name" value="HISTAMINE RECEPTOR-RELATED G-PROTEIN COUPLED RECEPTOR"/>
    <property type="match status" value="1"/>
</dbReference>
<name>A0A8J1TZC3_OWEFU</name>
<dbReference type="Gene3D" id="1.20.1070.10">
    <property type="entry name" value="Rhodopsin 7-helix transmembrane proteins"/>
    <property type="match status" value="2"/>
</dbReference>
<evidence type="ECO:0000256" key="2">
    <source>
        <dbReference type="ARBA" id="ARBA00022475"/>
    </source>
</evidence>
<evidence type="ECO:0000256" key="4">
    <source>
        <dbReference type="ARBA" id="ARBA00022989"/>
    </source>
</evidence>
<dbReference type="GO" id="GO:0004930">
    <property type="term" value="F:G protein-coupled receptor activity"/>
    <property type="evidence" value="ECO:0007669"/>
    <property type="project" value="UniProtKB-KW"/>
</dbReference>
<keyword evidence="6" id="KW-0472">Membrane</keyword>
<dbReference type="InterPro" id="IPR050569">
    <property type="entry name" value="TAAR"/>
</dbReference>
<evidence type="ECO:0000313" key="10">
    <source>
        <dbReference type="Proteomes" id="UP000749559"/>
    </source>
</evidence>
<dbReference type="Pfam" id="PF00001">
    <property type="entry name" value="7tm_1"/>
    <property type="match status" value="1"/>
</dbReference>
<evidence type="ECO:0000256" key="5">
    <source>
        <dbReference type="ARBA" id="ARBA00023040"/>
    </source>
</evidence>
<evidence type="ECO:0000313" key="9">
    <source>
        <dbReference type="EMBL" id="CAH1786948.1"/>
    </source>
</evidence>
<dbReference type="InterPro" id="IPR017452">
    <property type="entry name" value="GPCR_Rhodpsn_7TM"/>
</dbReference>
<evidence type="ECO:0000256" key="6">
    <source>
        <dbReference type="ARBA" id="ARBA00023136"/>
    </source>
</evidence>
<keyword evidence="5" id="KW-0297">G-protein coupled receptor</keyword>
<dbReference type="CDD" id="cd00637">
    <property type="entry name" value="7tm_classA_rhodopsin-like"/>
    <property type="match status" value="1"/>
</dbReference>
<keyword evidence="3" id="KW-0812">Transmembrane</keyword>